<keyword evidence="5" id="KW-1185">Reference proteome</keyword>
<dbReference type="InterPro" id="IPR006657">
    <property type="entry name" value="MoPterin_dinucl-bd_dom"/>
</dbReference>
<feature type="compositionally biased region" description="Basic and acidic residues" evidence="2">
    <location>
        <begin position="16"/>
        <end position="25"/>
    </location>
</feature>
<dbReference type="InterPro" id="IPR009010">
    <property type="entry name" value="Asp_de-COase-like_dom_sf"/>
</dbReference>
<dbReference type="SUPFAM" id="SSF50692">
    <property type="entry name" value="ADC-like"/>
    <property type="match status" value="1"/>
</dbReference>
<protein>
    <submittedName>
        <fullName evidence="4">Molybdopterin dinucleotide binding domain-containing protein</fullName>
    </submittedName>
</protein>
<feature type="region of interest" description="Disordered" evidence="2">
    <location>
        <begin position="1"/>
        <end position="53"/>
    </location>
</feature>
<sequence>MGETTAAAPGGVEHSGPAERPDREYPYLLTTGGGMQPDHGGAQIHRVASPTHAQRHAFAELHPDLAGREGVAHHGLVRLTTRRGSAVFRARLTDAVRPDTVFAPAHWEDASSVDALTDRAPERFSRIRAPEVCAVAVTPIEPSDDDPSRELDPA</sequence>
<accession>A0ABW8AJJ9</accession>
<comment type="caution">
    <text evidence="4">The sequence shown here is derived from an EMBL/GenBank/DDBJ whole genome shotgun (WGS) entry which is preliminary data.</text>
</comment>
<evidence type="ECO:0000313" key="4">
    <source>
        <dbReference type="EMBL" id="MFI7585771.1"/>
    </source>
</evidence>
<evidence type="ECO:0000256" key="2">
    <source>
        <dbReference type="SAM" id="MobiDB-lite"/>
    </source>
</evidence>
<dbReference type="PANTHER" id="PTHR43105:SF14">
    <property type="entry name" value="FORMATE DEHYDROGENASE H"/>
    <property type="match status" value="1"/>
</dbReference>
<dbReference type="PANTHER" id="PTHR43105">
    <property type="entry name" value="RESPIRATORY NITRATE REDUCTASE"/>
    <property type="match status" value="1"/>
</dbReference>
<dbReference type="Pfam" id="PF01568">
    <property type="entry name" value="Molydop_binding"/>
    <property type="match status" value="1"/>
</dbReference>
<dbReference type="InterPro" id="IPR050123">
    <property type="entry name" value="Prok_molybdopt-oxidoreductase"/>
</dbReference>
<dbReference type="RefSeq" id="WP_398274226.1">
    <property type="nucleotide sequence ID" value="NZ_JBITLV010000001.1"/>
</dbReference>
<dbReference type="Gene3D" id="2.40.40.20">
    <property type="match status" value="1"/>
</dbReference>
<dbReference type="Proteomes" id="UP001612915">
    <property type="component" value="Unassembled WGS sequence"/>
</dbReference>
<evidence type="ECO:0000256" key="1">
    <source>
        <dbReference type="ARBA" id="ARBA00023002"/>
    </source>
</evidence>
<reference evidence="4 5" key="1">
    <citation type="submission" date="2024-10" db="EMBL/GenBank/DDBJ databases">
        <title>The Natural Products Discovery Center: Release of the First 8490 Sequenced Strains for Exploring Actinobacteria Biosynthetic Diversity.</title>
        <authorList>
            <person name="Kalkreuter E."/>
            <person name="Kautsar S.A."/>
            <person name="Yang D."/>
            <person name="Bader C.D."/>
            <person name="Teijaro C.N."/>
            <person name="Fluegel L."/>
            <person name="Davis C.M."/>
            <person name="Simpson J.R."/>
            <person name="Lauterbach L."/>
            <person name="Steele A.D."/>
            <person name="Gui C."/>
            <person name="Meng S."/>
            <person name="Li G."/>
            <person name="Viehrig K."/>
            <person name="Ye F."/>
            <person name="Su P."/>
            <person name="Kiefer A.F."/>
            <person name="Nichols A."/>
            <person name="Cepeda A.J."/>
            <person name="Yan W."/>
            <person name="Fan B."/>
            <person name="Jiang Y."/>
            <person name="Adhikari A."/>
            <person name="Zheng C.-J."/>
            <person name="Schuster L."/>
            <person name="Cowan T.M."/>
            <person name="Smanski M.J."/>
            <person name="Chevrette M.G."/>
            <person name="De Carvalho L.P.S."/>
            <person name="Shen B."/>
        </authorList>
    </citation>
    <scope>NUCLEOTIDE SEQUENCE [LARGE SCALE GENOMIC DNA]</scope>
    <source>
        <strain evidence="4 5">NPDC049639</strain>
    </source>
</reference>
<proteinExistence type="predicted"/>
<organism evidence="4 5">
    <name type="scientific">Spongisporangium articulatum</name>
    <dbReference type="NCBI Taxonomy" id="3362603"/>
    <lineage>
        <taxon>Bacteria</taxon>
        <taxon>Bacillati</taxon>
        <taxon>Actinomycetota</taxon>
        <taxon>Actinomycetes</taxon>
        <taxon>Kineosporiales</taxon>
        <taxon>Kineosporiaceae</taxon>
        <taxon>Spongisporangium</taxon>
    </lineage>
</organism>
<gene>
    <name evidence="4" type="ORF">ACIB24_01705</name>
</gene>
<evidence type="ECO:0000313" key="5">
    <source>
        <dbReference type="Proteomes" id="UP001612915"/>
    </source>
</evidence>
<name>A0ABW8AJJ9_9ACTN</name>
<evidence type="ECO:0000259" key="3">
    <source>
        <dbReference type="Pfam" id="PF01568"/>
    </source>
</evidence>
<dbReference type="EMBL" id="JBITLV010000001">
    <property type="protein sequence ID" value="MFI7585771.1"/>
    <property type="molecule type" value="Genomic_DNA"/>
</dbReference>
<feature type="domain" description="Molybdopterin dinucleotide-binding" evidence="3">
    <location>
        <begin position="34"/>
        <end position="129"/>
    </location>
</feature>
<keyword evidence="1" id="KW-0560">Oxidoreductase</keyword>